<dbReference type="InterPro" id="IPR008258">
    <property type="entry name" value="Transglycosylase_SLT_dom_1"/>
</dbReference>
<dbReference type="InterPro" id="IPR050570">
    <property type="entry name" value="Cell_wall_metabolism_enzyme"/>
</dbReference>
<dbReference type="Pfam" id="PF01464">
    <property type="entry name" value="SLT"/>
    <property type="match status" value="1"/>
</dbReference>
<dbReference type="PANTHER" id="PTHR21666:SF270">
    <property type="entry name" value="MUREIN HYDROLASE ACTIVATOR ENVC"/>
    <property type="match status" value="1"/>
</dbReference>
<keyword evidence="1" id="KW-0812">Transmembrane</keyword>
<evidence type="ECO:0000313" key="4">
    <source>
        <dbReference type="EMBL" id="AEE97584.1"/>
    </source>
</evidence>
<reference evidence="4 5" key="2">
    <citation type="journal article" date="2011" name="Stand. Genomic Sci.">
        <title>Complete genome sequence of Mahella australiensis type strain (50-1 BON).</title>
        <authorList>
            <person name="Sikorski J."/>
            <person name="Teshima H."/>
            <person name="Nolan M."/>
            <person name="Lucas S."/>
            <person name="Hammon N."/>
            <person name="Deshpande S."/>
            <person name="Cheng J.F."/>
            <person name="Pitluck S."/>
            <person name="Liolios K."/>
            <person name="Pagani I."/>
            <person name="Ivanova N."/>
            <person name="Huntemann M."/>
            <person name="Mavromatis K."/>
            <person name="Ovchinikova G."/>
            <person name="Pati A."/>
            <person name="Tapia R."/>
            <person name="Han C."/>
            <person name="Goodwin L."/>
            <person name="Chen A."/>
            <person name="Palaniappan K."/>
            <person name="Land M."/>
            <person name="Hauser L."/>
            <person name="Ngatchou-Djao O.D."/>
            <person name="Rohde M."/>
            <person name="Pukall R."/>
            <person name="Spring S."/>
            <person name="Abt B."/>
            <person name="Goker M."/>
            <person name="Detter J.C."/>
            <person name="Woyke T."/>
            <person name="Bristow J."/>
            <person name="Markowitz V."/>
            <person name="Hugenholtz P."/>
            <person name="Eisen J.A."/>
            <person name="Kyrpides N.C."/>
            <person name="Klenk H.P."/>
            <person name="Lapidus A."/>
        </authorList>
    </citation>
    <scope>NUCLEOTIDE SEQUENCE [LARGE SCALE GENOMIC DNA]</scope>
    <source>
        <strain evidence="5">DSM 15567 / CIP 107919 / 50-1 BON</strain>
    </source>
</reference>
<dbReference type="RefSeq" id="WP_013782010.1">
    <property type="nucleotide sequence ID" value="NC_015520.1"/>
</dbReference>
<evidence type="ECO:0000313" key="5">
    <source>
        <dbReference type="Proteomes" id="UP000008457"/>
    </source>
</evidence>
<keyword evidence="1" id="KW-0472">Membrane</keyword>
<reference evidence="5" key="1">
    <citation type="submission" date="2010-11" db="EMBL/GenBank/DDBJ databases">
        <title>The complete genome of Mahella australiensis DSM 15567.</title>
        <authorList>
            <consortium name="US DOE Joint Genome Institute (JGI-PGF)"/>
            <person name="Lucas S."/>
            <person name="Copeland A."/>
            <person name="Lapidus A."/>
            <person name="Bruce D."/>
            <person name="Goodwin L."/>
            <person name="Pitluck S."/>
            <person name="Kyrpides N."/>
            <person name="Mavromatis K."/>
            <person name="Pagani I."/>
            <person name="Ivanova N."/>
            <person name="Teshima H."/>
            <person name="Brettin T."/>
            <person name="Detter J.C."/>
            <person name="Han C."/>
            <person name="Tapia R."/>
            <person name="Land M."/>
            <person name="Hauser L."/>
            <person name="Markowitz V."/>
            <person name="Cheng J.-F."/>
            <person name="Hugenholtz P."/>
            <person name="Woyke T."/>
            <person name="Wu D."/>
            <person name="Spring S."/>
            <person name="Pukall R."/>
            <person name="Steenblock K."/>
            <person name="Schneider S."/>
            <person name="Klenk H.-P."/>
            <person name="Eisen J.A."/>
        </authorList>
    </citation>
    <scope>NUCLEOTIDE SEQUENCE [LARGE SCALE GENOMIC DNA]</scope>
    <source>
        <strain evidence="5">DSM 15567 / CIP 107919 / 50-1 BON</strain>
    </source>
</reference>
<sequence length="568" mass="62222">MEEVFKLPDNAEQKSKQAEQAVTSGIKKAGGKAVKAGGKLILKMLAPYLPIIIAVVVVVVLIFTATSVIYAQLTTDHSDIETEEGEIADECITKAVKKANARSQYDSYGRDAMLELTEGQVWSVITFKNTATDTKITVDEINETAEDMKPFFEYMTADRITEQLQTFTDPETGETWSEWVVIDKSTDTLLTHADSIIGEYSYTYKKVTNTSGNTRTTYMQPLETKLIGEQYARLKKYLKEELKLGDSDMDIVIQSVLEASAGFENNQQRMDWLLGYGTGISLPGNTNYTGIPADIIPAIQEASQKFGIPEWLIAAVIKIESGFNPLARNASSGAYGLMQIMPFHIDGGLFERLGFDRVADRDNPRAQVIAGTSLLKGHIGNITVDWNSEIWKQQTLKGLANYGGYTNDRLAEAEEKYVSKIWAAADSYKTIGITTGISWPLPGHTKISSYFGGRADPITGKQADHSGIDIPVPEGTPVLSASNGTVVFAGWNDAYGNVVIIESGQYNILYGHNSKLLVTTGQTVQQSQQISLAGTTGRSTGPHLHFGISIGKWTNSRWINPLSQVTPK</sequence>
<dbReference type="Gene3D" id="1.10.530.10">
    <property type="match status" value="1"/>
</dbReference>
<dbReference type="InterPro" id="IPR011055">
    <property type="entry name" value="Dup_hybrid_motif"/>
</dbReference>
<organism evidence="4 5">
    <name type="scientific">Mahella australiensis (strain DSM 15567 / CIP 107919 / 50-1 BON)</name>
    <dbReference type="NCBI Taxonomy" id="697281"/>
    <lineage>
        <taxon>Bacteria</taxon>
        <taxon>Bacillati</taxon>
        <taxon>Bacillota</taxon>
        <taxon>Clostridia</taxon>
        <taxon>Thermoanaerobacterales</taxon>
        <taxon>Thermoanaerobacterales Family IV. Incertae Sedis</taxon>
        <taxon>Mahella</taxon>
    </lineage>
</organism>
<dbReference type="GO" id="GO:0004222">
    <property type="term" value="F:metalloendopeptidase activity"/>
    <property type="evidence" value="ECO:0007669"/>
    <property type="project" value="TreeGrafter"/>
</dbReference>
<dbReference type="InterPro" id="IPR016047">
    <property type="entry name" value="M23ase_b-sheet_dom"/>
</dbReference>
<dbReference type="KEGG" id="mas:Mahau_2422"/>
<proteinExistence type="predicted"/>
<name>F3ZWW2_MAHA5</name>
<feature type="domain" description="M23ase beta-sheet core" evidence="3">
    <location>
        <begin position="464"/>
        <end position="550"/>
    </location>
</feature>
<dbReference type="Pfam" id="PF01551">
    <property type="entry name" value="Peptidase_M23"/>
    <property type="match status" value="1"/>
</dbReference>
<protein>
    <submittedName>
        <fullName evidence="4">Peptidase M23</fullName>
    </submittedName>
</protein>
<evidence type="ECO:0000256" key="1">
    <source>
        <dbReference type="SAM" id="Phobius"/>
    </source>
</evidence>
<keyword evidence="5" id="KW-1185">Reference proteome</keyword>
<accession>F3ZWW2</accession>
<feature type="domain" description="Transglycosylase SLT" evidence="2">
    <location>
        <begin position="298"/>
        <end position="386"/>
    </location>
</feature>
<dbReference type="eggNOG" id="COG0739">
    <property type="taxonomic scope" value="Bacteria"/>
</dbReference>
<dbReference type="Proteomes" id="UP000008457">
    <property type="component" value="Chromosome"/>
</dbReference>
<dbReference type="SUPFAM" id="SSF51261">
    <property type="entry name" value="Duplicated hybrid motif"/>
    <property type="match status" value="1"/>
</dbReference>
<dbReference type="SUPFAM" id="SSF53955">
    <property type="entry name" value="Lysozyme-like"/>
    <property type="match status" value="1"/>
</dbReference>
<evidence type="ECO:0000259" key="3">
    <source>
        <dbReference type="Pfam" id="PF01551"/>
    </source>
</evidence>
<dbReference type="CDD" id="cd00254">
    <property type="entry name" value="LT-like"/>
    <property type="match status" value="1"/>
</dbReference>
<dbReference type="HOGENOM" id="CLU_479665_0_0_9"/>
<dbReference type="CDD" id="cd12797">
    <property type="entry name" value="M23_peptidase"/>
    <property type="match status" value="1"/>
</dbReference>
<dbReference type="EMBL" id="CP002360">
    <property type="protein sequence ID" value="AEE97584.1"/>
    <property type="molecule type" value="Genomic_DNA"/>
</dbReference>
<dbReference type="STRING" id="697281.Mahau_2422"/>
<dbReference type="OrthoDB" id="9809488at2"/>
<dbReference type="InterPro" id="IPR023346">
    <property type="entry name" value="Lysozyme-like_dom_sf"/>
</dbReference>
<gene>
    <name evidence="4" type="ordered locus">Mahau_2422</name>
</gene>
<feature type="transmembrane region" description="Helical" evidence="1">
    <location>
        <begin position="48"/>
        <end position="71"/>
    </location>
</feature>
<dbReference type="AlphaFoldDB" id="F3ZWW2"/>
<dbReference type="eggNOG" id="COG0741">
    <property type="taxonomic scope" value="Bacteria"/>
</dbReference>
<dbReference type="PANTHER" id="PTHR21666">
    <property type="entry name" value="PEPTIDASE-RELATED"/>
    <property type="match status" value="1"/>
</dbReference>
<evidence type="ECO:0000259" key="2">
    <source>
        <dbReference type="Pfam" id="PF01464"/>
    </source>
</evidence>
<keyword evidence="1" id="KW-1133">Transmembrane helix</keyword>
<dbReference type="Gene3D" id="2.70.70.10">
    <property type="entry name" value="Glucose Permease (Domain IIA)"/>
    <property type="match status" value="1"/>
</dbReference>